<dbReference type="AlphaFoldDB" id="A0A135HXC3"/>
<organism evidence="1 2">
    <name type="scientific">Paramesorhizobium deserti</name>
    <dbReference type="NCBI Taxonomy" id="1494590"/>
    <lineage>
        <taxon>Bacteria</taxon>
        <taxon>Pseudomonadati</taxon>
        <taxon>Pseudomonadota</taxon>
        <taxon>Alphaproteobacteria</taxon>
        <taxon>Hyphomicrobiales</taxon>
        <taxon>Phyllobacteriaceae</taxon>
        <taxon>Paramesorhizobium</taxon>
    </lineage>
</organism>
<protein>
    <submittedName>
        <fullName evidence="1">Metal-binding protein</fullName>
    </submittedName>
</protein>
<dbReference type="STRING" id="1494590.ATN84_10165"/>
<dbReference type="OrthoDB" id="8443793at2"/>
<dbReference type="Pfam" id="PF02620">
    <property type="entry name" value="YceD"/>
    <property type="match status" value="1"/>
</dbReference>
<evidence type="ECO:0000313" key="2">
    <source>
        <dbReference type="Proteomes" id="UP000070107"/>
    </source>
</evidence>
<gene>
    <name evidence="1" type="ORF">ATN84_10165</name>
</gene>
<sequence length="184" mass="20376">MNDTPALKFPVSVQHLPQKGVTVTIKADERECAALARDHGLEAVKSFEAKFQIMPWKKQGIKVHGRIDADIVQACVVTLEPVDARIAEDVETVFVPEHSRLARIRLDESGEMLIDAEGPDMPETFSGDHIDIGAVAEEFFELAIDPYPRKPGLPEQILPPDSMDTAVEKPVSPFAKLADWKKKP</sequence>
<dbReference type="RefSeq" id="WP_068882023.1">
    <property type="nucleotide sequence ID" value="NZ_LNTU01000012.1"/>
</dbReference>
<name>A0A135HXC3_9HYPH</name>
<evidence type="ECO:0000313" key="1">
    <source>
        <dbReference type="EMBL" id="KXF77839.1"/>
    </source>
</evidence>
<reference evidence="1 2" key="1">
    <citation type="submission" date="2015-11" db="EMBL/GenBank/DDBJ databases">
        <title>Draft genome sequence of Paramesorhizobium deserti A-3-E, a strain highly resistant to diverse beta-lactam antibiotics.</title>
        <authorList>
            <person name="Lv R."/>
            <person name="Yang X."/>
            <person name="Fang N."/>
            <person name="Guo J."/>
            <person name="Luo X."/>
            <person name="Peng F."/>
            <person name="Yang R."/>
            <person name="Cui Y."/>
            <person name="Fang C."/>
            <person name="Song Y."/>
        </authorList>
    </citation>
    <scope>NUCLEOTIDE SEQUENCE [LARGE SCALE GENOMIC DNA]</scope>
    <source>
        <strain evidence="1 2">A-3-E</strain>
    </source>
</reference>
<comment type="caution">
    <text evidence="1">The sequence shown here is derived from an EMBL/GenBank/DDBJ whole genome shotgun (WGS) entry which is preliminary data.</text>
</comment>
<dbReference type="Proteomes" id="UP000070107">
    <property type="component" value="Unassembled WGS sequence"/>
</dbReference>
<keyword evidence="2" id="KW-1185">Reference proteome</keyword>
<dbReference type="EMBL" id="LNTU01000012">
    <property type="protein sequence ID" value="KXF77839.1"/>
    <property type="molecule type" value="Genomic_DNA"/>
</dbReference>
<proteinExistence type="predicted"/>
<accession>A0A135HXC3</accession>
<dbReference type="InterPro" id="IPR003772">
    <property type="entry name" value="YceD"/>
</dbReference>